<dbReference type="EMBL" id="RHHS01000012">
    <property type="protein sequence ID" value="RNB59689.1"/>
    <property type="molecule type" value="Genomic_DNA"/>
</dbReference>
<evidence type="ECO:0000259" key="1">
    <source>
        <dbReference type="Pfam" id="PF04326"/>
    </source>
</evidence>
<organism evidence="2 3">
    <name type="scientific">Brevibacillus gelatini</name>
    <dbReference type="NCBI Taxonomy" id="1655277"/>
    <lineage>
        <taxon>Bacteria</taxon>
        <taxon>Bacillati</taxon>
        <taxon>Bacillota</taxon>
        <taxon>Bacilli</taxon>
        <taxon>Bacillales</taxon>
        <taxon>Paenibacillaceae</taxon>
        <taxon>Brevibacillus</taxon>
    </lineage>
</organism>
<dbReference type="Proteomes" id="UP000268829">
    <property type="component" value="Unassembled WGS sequence"/>
</dbReference>
<evidence type="ECO:0000313" key="3">
    <source>
        <dbReference type="Proteomes" id="UP000268829"/>
    </source>
</evidence>
<dbReference type="Gene3D" id="3.30.950.30">
    <property type="entry name" value="Schlafen, AAA domain"/>
    <property type="match status" value="1"/>
</dbReference>
<sequence>MRHICSLLAVVHELTEQSVRFDLYQEIRRTTTVRELLRPNAQLPRHYFDYLFHSGVMDVENDPPYQPGVIKPASIGMNIRSLGGNVLFDMCFAPQTYKLWQNTDASLEDLSLPPDIFEEYVYRLGAISRFRYLGRVDDPLVATSLGENDMIEFKRDFLLSKGGIIKTIVAFANSNNGNLFLGITDEGTVCGIDHEIEQYGDPDKYILAITQYIQDKTSPFITPFPKISLKKVNGKHVVAIFVEVASELICGLDKNSEKYVVIRTNNRSVVVKDPHQIGEIYVKRKLGSEISRRLGLLQNHRA</sequence>
<dbReference type="InterPro" id="IPR038461">
    <property type="entry name" value="Schlafen_AlbA_2_dom_sf"/>
</dbReference>
<dbReference type="InterPro" id="IPR007421">
    <property type="entry name" value="Schlafen_AlbA_2_dom"/>
</dbReference>
<dbReference type="AlphaFoldDB" id="A0A3M8B8H9"/>
<proteinExistence type="predicted"/>
<dbReference type="PANTHER" id="PTHR30595">
    <property type="entry name" value="GLPR-RELATED TRANSCRIPTIONAL REPRESSOR"/>
    <property type="match status" value="1"/>
</dbReference>
<comment type="caution">
    <text evidence="2">The sequence shown here is derived from an EMBL/GenBank/DDBJ whole genome shotgun (WGS) entry which is preliminary data.</text>
</comment>
<accession>A0A3M8B8H9</accession>
<dbReference type="PANTHER" id="PTHR30595:SF6">
    <property type="entry name" value="SCHLAFEN ALBA-2 DOMAIN-CONTAINING PROTEIN"/>
    <property type="match status" value="1"/>
</dbReference>
<dbReference type="OrthoDB" id="2379989at2"/>
<evidence type="ECO:0000313" key="2">
    <source>
        <dbReference type="EMBL" id="RNB59689.1"/>
    </source>
</evidence>
<dbReference type="GO" id="GO:0005524">
    <property type="term" value="F:ATP binding"/>
    <property type="evidence" value="ECO:0007669"/>
    <property type="project" value="UniProtKB-KW"/>
</dbReference>
<dbReference type="RefSeq" id="WP_122903355.1">
    <property type="nucleotide sequence ID" value="NZ_RHHS01000012.1"/>
</dbReference>
<keyword evidence="2" id="KW-0067">ATP-binding</keyword>
<reference evidence="2 3" key="1">
    <citation type="submission" date="2018-10" db="EMBL/GenBank/DDBJ databases">
        <title>Phylogenomics of Brevibacillus.</title>
        <authorList>
            <person name="Dunlap C."/>
        </authorList>
    </citation>
    <scope>NUCLEOTIDE SEQUENCE [LARGE SCALE GENOMIC DNA]</scope>
    <source>
        <strain evidence="2 3">DSM 100115</strain>
    </source>
</reference>
<feature type="domain" description="Schlafen AlbA-2" evidence="1">
    <location>
        <begin position="147"/>
        <end position="269"/>
    </location>
</feature>
<dbReference type="Pfam" id="PF04326">
    <property type="entry name" value="SLFN_AlbA_2"/>
    <property type="match status" value="1"/>
</dbReference>
<gene>
    <name evidence="2" type="ORF">EDM57_03345</name>
</gene>
<protein>
    <submittedName>
        <fullName evidence="2">ATP-binding protein</fullName>
    </submittedName>
</protein>
<keyword evidence="2" id="KW-0547">Nucleotide-binding</keyword>
<keyword evidence="3" id="KW-1185">Reference proteome</keyword>
<name>A0A3M8B8H9_9BACL</name>